<dbReference type="GO" id="GO:0005737">
    <property type="term" value="C:cytoplasm"/>
    <property type="evidence" value="ECO:0007669"/>
    <property type="project" value="UniProtKB-SubCell"/>
</dbReference>
<dbReference type="EC" id="6.1.1.3" evidence="3 15"/>
<dbReference type="InterPro" id="IPR006195">
    <property type="entry name" value="aa-tRNA-synth_II"/>
</dbReference>
<sequence>AKLGIGPPIKNGFYYDFDIDGELLSRNLSRIRKEMEKIIQEDLPFKKDVISKKEAMKVFQERREPYKLELLEEIKEEKVSIYSQGEFVDLCRGPHVESTGKIKHFALLSVAGAYWRGREGNPMLSRVYGTSFFTREELEEHLRWMEEAKKRDHRKLGRELEIFDIYPDLGPGLAVYHPKGAIIREVIENFEKEEHIKRGYQLVRTPHISKADLWKVSGHLDFYRENMYVFSVNGEDYVLKPMNCPAHIMVYKSRQRSYRDLPVRLFELGTVYRREESGVLHGLLRLRGFTQDDAHIFCTPSQVVEEVRKVLQFSLFMMDTFKLGYRVTLSTRPVKSIGSDILWERSTDALKEALNRESIDFEVASGEGAFYGPKIDIQMEDALGRLWQGPTIQVDFNLPERFNLTYVASGGEKKRVVMIHRVVLGAIDRFLGVLIEHLGGKFPVWLAPVQAKILTLTDKEIPFARQVYDVIRDQGIRVELDSRNEMLSYKIREAQLQKIPYMLILGKKEEETKTLTVRKRDGENLKNISVKSFINMVKEKIAAKS</sequence>
<evidence type="ECO:0000313" key="18">
    <source>
        <dbReference type="Proteomes" id="UP000280417"/>
    </source>
</evidence>
<comment type="caution">
    <text evidence="17">The sequence shown here is derived from an EMBL/GenBank/DDBJ whole genome shotgun (WGS) entry which is preliminary data.</text>
</comment>
<evidence type="ECO:0000256" key="6">
    <source>
        <dbReference type="ARBA" id="ARBA00022598"/>
    </source>
</evidence>
<dbReference type="Pfam" id="PF03129">
    <property type="entry name" value="HGTP_anticodon"/>
    <property type="match status" value="1"/>
</dbReference>
<keyword evidence="8" id="KW-0547">Nucleotide-binding</keyword>
<dbReference type="InterPro" id="IPR002314">
    <property type="entry name" value="aa-tRNA-synt_IIb"/>
</dbReference>
<dbReference type="FunFam" id="3.30.54.20:FF:000002">
    <property type="entry name" value="Threonine--tRNA ligase"/>
    <property type="match status" value="1"/>
</dbReference>
<dbReference type="Gene3D" id="3.30.980.10">
    <property type="entry name" value="Threonyl-trna Synthetase, Chain A, domain 2"/>
    <property type="match status" value="1"/>
</dbReference>
<evidence type="ECO:0000256" key="13">
    <source>
        <dbReference type="ARBA" id="ARBA00023146"/>
    </source>
</evidence>
<gene>
    <name evidence="17" type="ORF">DRJ04_08105</name>
</gene>
<dbReference type="SMART" id="SM00863">
    <property type="entry name" value="tRNA_SAD"/>
    <property type="match status" value="1"/>
</dbReference>
<evidence type="ECO:0000256" key="14">
    <source>
        <dbReference type="ARBA" id="ARBA00049515"/>
    </source>
</evidence>
<dbReference type="GO" id="GO:0005524">
    <property type="term" value="F:ATP binding"/>
    <property type="evidence" value="ECO:0007669"/>
    <property type="project" value="UniProtKB-KW"/>
</dbReference>
<comment type="catalytic activity">
    <reaction evidence="14">
        <text>tRNA(Thr) + L-threonine + ATP = L-threonyl-tRNA(Thr) + AMP + diphosphate + H(+)</text>
        <dbReference type="Rhea" id="RHEA:24624"/>
        <dbReference type="Rhea" id="RHEA-COMP:9670"/>
        <dbReference type="Rhea" id="RHEA-COMP:9704"/>
        <dbReference type="ChEBI" id="CHEBI:15378"/>
        <dbReference type="ChEBI" id="CHEBI:30616"/>
        <dbReference type="ChEBI" id="CHEBI:33019"/>
        <dbReference type="ChEBI" id="CHEBI:57926"/>
        <dbReference type="ChEBI" id="CHEBI:78442"/>
        <dbReference type="ChEBI" id="CHEBI:78534"/>
        <dbReference type="ChEBI" id="CHEBI:456215"/>
        <dbReference type="EC" id="6.1.1.3"/>
    </reaction>
</comment>
<evidence type="ECO:0000256" key="11">
    <source>
        <dbReference type="ARBA" id="ARBA00022884"/>
    </source>
</evidence>
<keyword evidence="4" id="KW-0963">Cytoplasm</keyword>
<evidence type="ECO:0000256" key="3">
    <source>
        <dbReference type="ARBA" id="ARBA00013163"/>
    </source>
</evidence>
<dbReference type="InterPro" id="IPR018163">
    <property type="entry name" value="Thr/Ala-tRNA-synth_IIc_edit"/>
</dbReference>
<dbReference type="Gene3D" id="3.40.50.800">
    <property type="entry name" value="Anticodon-binding domain"/>
    <property type="match status" value="1"/>
</dbReference>
<dbReference type="AlphaFoldDB" id="A0A662D7K9"/>
<dbReference type="CDD" id="cd00860">
    <property type="entry name" value="ThrRS_anticodon"/>
    <property type="match status" value="1"/>
</dbReference>
<dbReference type="InterPro" id="IPR045864">
    <property type="entry name" value="aa-tRNA-synth_II/BPL/LPL"/>
</dbReference>
<organism evidence="17 18">
    <name type="scientific">Aerophobetes bacterium</name>
    <dbReference type="NCBI Taxonomy" id="2030807"/>
    <lineage>
        <taxon>Bacteria</taxon>
        <taxon>Candidatus Aerophobota</taxon>
    </lineage>
</organism>
<evidence type="ECO:0000256" key="7">
    <source>
        <dbReference type="ARBA" id="ARBA00022723"/>
    </source>
</evidence>
<dbReference type="SUPFAM" id="SSF55681">
    <property type="entry name" value="Class II aaRS and biotin synthetases"/>
    <property type="match status" value="1"/>
</dbReference>
<dbReference type="SUPFAM" id="SSF52954">
    <property type="entry name" value="Class II aaRS ABD-related"/>
    <property type="match status" value="1"/>
</dbReference>
<evidence type="ECO:0000256" key="9">
    <source>
        <dbReference type="ARBA" id="ARBA00022833"/>
    </source>
</evidence>
<keyword evidence="13" id="KW-0030">Aminoacyl-tRNA synthetase</keyword>
<proteinExistence type="inferred from homology"/>
<name>A0A662D7K9_UNCAE</name>
<dbReference type="GO" id="GO:0000049">
    <property type="term" value="F:tRNA binding"/>
    <property type="evidence" value="ECO:0007669"/>
    <property type="project" value="UniProtKB-KW"/>
</dbReference>
<dbReference type="PRINTS" id="PR01047">
    <property type="entry name" value="TRNASYNTHTHR"/>
</dbReference>
<dbReference type="InterPro" id="IPR012947">
    <property type="entry name" value="tRNA_SAD"/>
</dbReference>
<keyword evidence="5" id="KW-0820">tRNA-binding</keyword>
<evidence type="ECO:0000256" key="1">
    <source>
        <dbReference type="ARBA" id="ARBA00004496"/>
    </source>
</evidence>
<dbReference type="FunFam" id="3.30.980.10:FF:000005">
    <property type="entry name" value="Threonyl-tRNA synthetase, mitochondrial"/>
    <property type="match status" value="1"/>
</dbReference>
<dbReference type="GO" id="GO:0006435">
    <property type="term" value="P:threonyl-tRNA aminoacylation"/>
    <property type="evidence" value="ECO:0007669"/>
    <property type="project" value="UniProtKB-UniRule"/>
</dbReference>
<dbReference type="PROSITE" id="PS50862">
    <property type="entry name" value="AA_TRNA_LIGASE_II"/>
    <property type="match status" value="1"/>
</dbReference>
<evidence type="ECO:0000256" key="8">
    <source>
        <dbReference type="ARBA" id="ARBA00022741"/>
    </source>
</evidence>
<dbReference type="PANTHER" id="PTHR11451">
    <property type="entry name" value="THREONINE-TRNA LIGASE"/>
    <property type="match status" value="1"/>
</dbReference>
<evidence type="ECO:0000256" key="4">
    <source>
        <dbReference type="ARBA" id="ARBA00022490"/>
    </source>
</evidence>
<keyword evidence="11" id="KW-0694">RNA-binding</keyword>
<evidence type="ECO:0000256" key="12">
    <source>
        <dbReference type="ARBA" id="ARBA00022917"/>
    </source>
</evidence>
<dbReference type="InterPro" id="IPR033728">
    <property type="entry name" value="ThrRS_core"/>
</dbReference>
<dbReference type="Proteomes" id="UP000280417">
    <property type="component" value="Unassembled WGS sequence"/>
</dbReference>
<dbReference type="HAMAP" id="MF_00184">
    <property type="entry name" value="Thr_tRNA_synth"/>
    <property type="match status" value="1"/>
</dbReference>
<dbReference type="NCBIfam" id="TIGR00418">
    <property type="entry name" value="thrS"/>
    <property type="match status" value="1"/>
</dbReference>
<dbReference type="Pfam" id="PF07973">
    <property type="entry name" value="tRNA_SAD"/>
    <property type="match status" value="1"/>
</dbReference>
<dbReference type="InterPro" id="IPR004154">
    <property type="entry name" value="Anticodon-bd"/>
</dbReference>
<reference evidence="17 18" key="1">
    <citation type="submission" date="2018-06" db="EMBL/GenBank/DDBJ databases">
        <title>Extensive metabolic versatility and redundancy in microbially diverse, dynamic hydrothermal sediments.</title>
        <authorList>
            <person name="Dombrowski N."/>
            <person name="Teske A."/>
            <person name="Baker B.J."/>
        </authorList>
    </citation>
    <scope>NUCLEOTIDE SEQUENCE [LARGE SCALE GENOMIC DNA]</scope>
    <source>
        <strain evidence="17">B3_G15</strain>
    </source>
</reference>
<keyword evidence="7" id="KW-0479">Metal-binding</keyword>
<protein>
    <recommendedName>
        <fullName evidence="3 15">Threonine--tRNA ligase</fullName>
        <ecNumber evidence="3 15">6.1.1.3</ecNumber>
    </recommendedName>
</protein>
<comment type="similarity">
    <text evidence="2">Belongs to the class-II aminoacyl-tRNA synthetase family.</text>
</comment>
<accession>A0A662D7K9</accession>
<dbReference type="InterPro" id="IPR047246">
    <property type="entry name" value="ThrRS_anticodon"/>
</dbReference>
<evidence type="ECO:0000313" key="17">
    <source>
        <dbReference type="EMBL" id="RLE11405.1"/>
    </source>
</evidence>
<dbReference type="PANTHER" id="PTHR11451:SF44">
    <property type="entry name" value="THREONINE--TRNA LIGASE, CHLOROPLASTIC_MITOCHONDRIAL 2"/>
    <property type="match status" value="1"/>
</dbReference>
<dbReference type="GO" id="GO:0046872">
    <property type="term" value="F:metal ion binding"/>
    <property type="evidence" value="ECO:0007669"/>
    <property type="project" value="UniProtKB-KW"/>
</dbReference>
<feature type="domain" description="Aminoacyl-transfer RNA synthetases class-II family profile" evidence="16">
    <location>
        <begin position="152"/>
        <end position="443"/>
    </location>
</feature>
<evidence type="ECO:0000256" key="10">
    <source>
        <dbReference type="ARBA" id="ARBA00022840"/>
    </source>
</evidence>
<evidence type="ECO:0000259" key="16">
    <source>
        <dbReference type="PROSITE" id="PS50862"/>
    </source>
</evidence>
<dbReference type="GO" id="GO:0004829">
    <property type="term" value="F:threonine-tRNA ligase activity"/>
    <property type="evidence" value="ECO:0007669"/>
    <property type="project" value="UniProtKB-UniRule"/>
</dbReference>
<dbReference type="Pfam" id="PF00587">
    <property type="entry name" value="tRNA-synt_2b"/>
    <property type="match status" value="1"/>
</dbReference>
<feature type="non-terminal residue" evidence="17">
    <location>
        <position position="1"/>
    </location>
</feature>
<dbReference type="FunFam" id="3.30.930.10:FF:000019">
    <property type="entry name" value="Threonine--tRNA ligase"/>
    <property type="match status" value="1"/>
</dbReference>
<dbReference type="Gene3D" id="3.30.930.10">
    <property type="entry name" value="Bira Bifunctional Protein, Domain 2"/>
    <property type="match status" value="1"/>
</dbReference>
<keyword evidence="10" id="KW-0067">ATP-binding</keyword>
<dbReference type="EMBL" id="QMQA01000255">
    <property type="protein sequence ID" value="RLE11405.1"/>
    <property type="molecule type" value="Genomic_DNA"/>
</dbReference>
<dbReference type="InterPro" id="IPR036621">
    <property type="entry name" value="Anticodon-bd_dom_sf"/>
</dbReference>
<keyword evidence="12" id="KW-0648">Protein biosynthesis</keyword>
<dbReference type="Gene3D" id="3.30.54.20">
    <property type="match status" value="1"/>
</dbReference>
<dbReference type="CDD" id="cd00771">
    <property type="entry name" value="ThrRS_core"/>
    <property type="match status" value="1"/>
</dbReference>
<evidence type="ECO:0000256" key="15">
    <source>
        <dbReference type="NCBIfam" id="TIGR00418"/>
    </source>
</evidence>
<dbReference type="InterPro" id="IPR002320">
    <property type="entry name" value="Thr-tRNA-ligase_IIa"/>
</dbReference>
<comment type="subcellular location">
    <subcellularLocation>
        <location evidence="1">Cytoplasm</location>
    </subcellularLocation>
</comment>
<dbReference type="FunFam" id="3.40.50.800:FF:000001">
    <property type="entry name" value="Threonine--tRNA ligase"/>
    <property type="match status" value="1"/>
</dbReference>
<evidence type="ECO:0000256" key="2">
    <source>
        <dbReference type="ARBA" id="ARBA00008226"/>
    </source>
</evidence>
<keyword evidence="6 17" id="KW-0436">Ligase</keyword>
<dbReference type="SUPFAM" id="SSF55186">
    <property type="entry name" value="ThrRS/AlaRS common domain"/>
    <property type="match status" value="1"/>
</dbReference>
<keyword evidence="9" id="KW-0862">Zinc</keyword>
<evidence type="ECO:0000256" key="5">
    <source>
        <dbReference type="ARBA" id="ARBA00022555"/>
    </source>
</evidence>